<accession>A0ABM7W8J1</accession>
<dbReference type="SUPFAM" id="SSF55620">
    <property type="entry name" value="Tetrahydrobiopterin biosynthesis enzymes-like"/>
    <property type="match status" value="1"/>
</dbReference>
<dbReference type="InterPro" id="IPR007115">
    <property type="entry name" value="6-PTP_synth/QueD"/>
</dbReference>
<dbReference type="PANTHER" id="PTHR12589">
    <property type="entry name" value="PYRUVOYL TETRAHYDROBIOPTERIN SYNTHASE"/>
    <property type="match status" value="1"/>
</dbReference>
<comment type="pathway">
    <text evidence="1 5">Purine metabolism; 7-cyano-7-deazaguanine biosynthesis.</text>
</comment>
<dbReference type="Gene3D" id="3.30.479.10">
    <property type="entry name" value="6-pyruvoyl tetrahydropterin synthase/QueD"/>
    <property type="match status" value="1"/>
</dbReference>
<name>A0ABM7W8J1_9BACT</name>
<dbReference type="EMBL" id="AP025516">
    <property type="protein sequence ID" value="BDD87236.1"/>
    <property type="molecule type" value="Genomic_DNA"/>
</dbReference>
<evidence type="ECO:0000256" key="4">
    <source>
        <dbReference type="ARBA" id="ARBA00048807"/>
    </source>
</evidence>
<gene>
    <name evidence="6" type="primary">queD</name>
    <name evidence="6" type="ORF">DPPLL_16010</name>
</gene>
<keyword evidence="5" id="KW-0479">Metal-binding</keyword>
<keyword evidence="7" id="KW-1185">Reference proteome</keyword>
<evidence type="ECO:0000256" key="3">
    <source>
        <dbReference type="ARBA" id="ARBA00018141"/>
    </source>
</evidence>
<sequence length="127" mass="14870">MYDIFVKTHFSSGHHLRDYPGDCEFPHGHNWHVTVTVRATELDEIGMGIDFKVLKKKVKEIIDRLDHKNLNELPAFTRINPSSEHIARYIFDQLQPELTHDRYRLHSVSVFETDTSGLTYYGQDRNA</sequence>
<dbReference type="NCBIfam" id="TIGR03367">
    <property type="entry name" value="queuosine_QueD"/>
    <property type="match status" value="1"/>
</dbReference>
<keyword evidence="5" id="KW-0456">Lyase</keyword>
<evidence type="ECO:0000313" key="6">
    <source>
        <dbReference type="EMBL" id="BDD87236.1"/>
    </source>
</evidence>
<dbReference type="PIRSF" id="PIRSF006113">
    <property type="entry name" value="PTP_synth"/>
    <property type="match status" value="1"/>
</dbReference>
<evidence type="ECO:0000256" key="1">
    <source>
        <dbReference type="ARBA" id="ARBA00005061"/>
    </source>
</evidence>
<dbReference type="PANTHER" id="PTHR12589:SF8">
    <property type="entry name" value="6-CARBOXY-5,6,7,8-TETRAHYDROPTERIN SYNTHASE"/>
    <property type="match status" value="1"/>
</dbReference>
<dbReference type="RefSeq" id="WP_284154272.1">
    <property type="nucleotide sequence ID" value="NZ_AP025516.1"/>
</dbReference>
<comment type="catalytic activity">
    <reaction evidence="4 5">
        <text>7,8-dihydroneopterin 3'-triphosphate + H2O = 6-carboxy-5,6,7,8-tetrahydropterin + triphosphate + acetaldehyde + 2 H(+)</text>
        <dbReference type="Rhea" id="RHEA:27966"/>
        <dbReference type="ChEBI" id="CHEBI:15343"/>
        <dbReference type="ChEBI" id="CHEBI:15377"/>
        <dbReference type="ChEBI" id="CHEBI:15378"/>
        <dbReference type="ChEBI" id="CHEBI:18036"/>
        <dbReference type="ChEBI" id="CHEBI:58462"/>
        <dbReference type="ChEBI" id="CHEBI:61032"/>
        <dbReference type="EC" id="4.1.2.50"/>
    </reaction>
</comment>
<proteinExistence type="inferred from homology"/>
<comment type="cofactor">
    <cofactor evidence="5">
        <name>Zn(2+)</name>
        <dbReference type="ChEBI" id="CHEBI:29105"/>
    </cofactor>
    <text evidence="5">Binds 1 zinc ion per subunit.</text>
</comment>
<evidence type="ECO:0000256" key="2">
    <source>
        <dbReference type="ARBA" id="ARBA00008900"/>
    </source>
</evidence>
<comment type="similarity">
    <text evidence="2 5">Belongs to the PTPS family. QueD subfamily.</text>
</comment>
<dbReference type="Pfam" id="PF01242">
    <property type="entry name" value="PTPS"/>
    <property type="match status" value="1"/>
</dbReference>
<evidence type="ECO:0000256" key="5">
    <source>
        <dbReference type="PIRNR" id="PIRNR006113"/>
    </source>
</evidence>
<protein>
    <recommendedName>
        <fullName evidence="3 5">6-carboxy-5,6,7,8-tetrahydropterin synthase</fullName>
        <ecNumber evidence="5">4.-.-.-</ecNumber>
    </recommendedName>
</protein>
<reference evidence="6 7" key="1">
    <citation type="submission" date="2022-01" db="EMBL/GenBank/DDBJ databases">
        <title>Desulfofustis limnae sp. nov., a novel mesophilic sulfate-reducing bacterium isolated from marsh soil.</title>
        <authorList>
            <person name="Watanabe M."/>
            <person name="Takahashi A."/>
            <person name="Kojima H."/>
            <person name="Fukui M."/>
        </authorList>
    </citation>
    <scope>NUCLEOTIDE SEQUENCE [LARGE SCALE GENOMIC DNA]</scope>
    <source>
        <strain evidence="6 7">PPLL</strain>
    </source>
</reference>
<evidence type="ECO:0000313" key="7">
    <source>
        <dbReference type="Proteomes" id="UP000830055"/>
    </source>
</evidence>
<dbReference type="EC" id="4.-.-.-" evidence="5"/>
<organism evidence="6 7">
    <name type="scientific">Desulfofustis limnaeus</name>
    <dbReference type="NCBI Taxonomy" id="2740163"/>
    <lineage>
        <taxon>Bacteria</taxon>
        <taxon>Pseudomonadati</taxon>
        <taxon>Thermodesulfobacteriota</taxon>
        <taxon>Desulfobulbia</taxon>
        <taxon>Desulfobulbales</taxon>
        <taxon>Desulfocapsaceae</taxon>
        <taxon>Desulfofustis</taxon>
    </lineage>
</organism>
<keyword evidence="5" id="KW-0671">Queuosine biosynthesis</keyword>
<dbReference type="Proteomes" id="UP000830055">
    <property type="component" value="Chromosome"/>
</dbReference>
<keyword evidence="5" id="KW-0862">Zinc</keyword>
<dbReference type="InterPro" id="IPR038418">
    <property type="entry name" value="6-PTP_synth/QueD_sf"/>
</dbReference>